<dbReference type="FunFam" id="3.40.50.1000:FF:000093">
    <property type="entry name" value="NLI interacting factor-like phosphatase family protein"/>
    <property type="match status" value="1"/>
</dbReference>
<keyword evidence="1" id="KW-0904">Protein phosphatase</keyword>
<dbReference type="PANTHER" id="PTHR12210">
    <property type="entry name" value="DULLARD PROTEIN PHOSPHATASE"/>
    <property type="match status" value="1"/>
</dbReference>
<dbReference type="CDD" id="cd07521">
    <property type="entry name" value="HAD_FCP1-like"/>
    <property type="match status" value="1"/>
</dbReference>
<sequence>TVPNGTLGNSCDHRSLSALSLSSSGAQFQYSPNLPRRGILYNLLCCFYCKDADKLVSINATLPLGFPSLQPVRKLLPNKKFQDREKKCLVIDLDETLVHSSFMPCSGACSIVPHVSQHCHVLQVYVLKRPHVDEFLKRVGQLFECILFTASLAKYGDPVVDVLDKWNTFRSRLFREACVYHQGSYVKDLSLLGRNLNRVIIIDNSPLSYIFHPNNAIPVTSWFDDMYDTELLDILPLLEKLAVTDDIYQVLQQHQDS</sequence>
<accession>A0A4W3HHG9</accession>
<keyword evidence="1" id="KW-0378">Hydrolase</keyword>
<dbReference type="PROSITE" id="PS50969">
    <property type="entry name" value="FCP1"/>
    <property type="match status" value="1"/>
</dbReference>
<dbReference type="GO" id="GO:0004721">
    <property type="term" value="F:phosphoprotein phosphatase activity"/>
    <property type="evidence" value="ECO:0007669"/>
    <property type="project" value="UniProtKB-KW"/>
</dbReference>
<dbReference type="InterPro" id="IPR050365">
    <property type="entry name" value="TIM50"/>
</dbReference>
<reference evidence="3" key="5">
    <citation type="submission" date="2025-09" db="UniProtKB">
        <authorList>
            <consortium name="Ensembl"/>
        </authorList>
    </citation>
    <scope>IDENTIFICATION</scope>
</reference>
<evidence type="ECO:0000256" key="1">
    <source>
        <dbReference type="ARBA" id="ARBA00022912"/>
    </source>
</evidence>
<evidence type="ECO:0000313" key="4">
    <source>
        <dbReference type="Proteomes" id="UP000314986"/>
    </source>
</evidence>
<dbReference type="SUPFAM" id="SSF56784">
    <property type="entry name" value="HAD-like"/>
    <property type="match status" value="1"/>
</dbReference>
<dbReference type="InParanoid" id="A0A4W3HHG9"/>
<dbReference type="GeneTree" id="ENSGT01040000240451"/>
<name>A0A4W3HHG9_CALMI</name>
<reference evidence="3" key="4">
    <citation type="submission" date="2025-08" db="UniProtKB">
        <authorList>
            <consortium name="Ensembl"/>
        </authorList>
    </citation>
    <scope>IDENTIFICATION</scope>
</reference>
<feature type="domain" description="FCP1 homology" evidence="2">
    <location>
        <begin position="82"/>
        <end position="241"/>
    </location>
</feature>
<dbReference type="AlphaFoldDB" id="A0A4W3HHG9"/>
<reference evidence="4" key="1">
    <citation type="journal article" date="2006" name="Science">
        <title>Ancient noncoding elements conserved in the human genome.</title>
        <authorList>
            <person name="Venkatesh B."/>
            <person name="Kirkness E.F."/>
            <person name="Loh Y.H."/>
            <person name="Halpern A.L."/>
            <person name="Lee A.P."/>
            <person name="Johnson J."/>
            <person name="Dandona N."/>
            <person name="Viswanathan L.D."/>
            <person name="Tay A."/>
            <person name="Venter J.C."/>
            <person name="Strausberg R.L."/>
            <person name="Brenner S."/>
        </authorList>
    </citation>
    <scope>NUCLEOTIDE SEQUENCE [LARGE SCALE GENOMIC DNA]</scope>
</reference>
<dbReference type="SMART" id="SM00577">
    <property type="entry name" value="CPDc"/>
    <property type="match status" value="1"/>
</dbReference>
<dbReference type="InterPro" id="IPR023214">
    <property type="entry name" value="HAD_sf"/>
</dbReference>
<dbReference type="InterPro" id="IPR036412">
    <property type="entry name" value="HAD-like_sf"/>
</dbReference>
<reference evidence="4" key="3">
    <citation type="journal article" date="2014" name="Nature">
        <title>Elephant shark genome provides unique insights into gnathostome evolution.</title>
        <authorList>
            <consortium name="International Elephant Shark Genome Sequencing Consortium"/>
            <person name="Venkatesh B."/>
            <person name="Lee A.P."/>
            <person name="Ravi V."/>
            <person name="Maurya A.K."/>
            <person name="Lian M.M."/>
            <person name="Swann J.B."/>
            <person name="Ohta Y."/>
            <person name="Flajnik M.F."/>
            <person name="Sutoh Y."/>
            <person name="Kasahara M."/>
            <person name="Hoon S."/>
            <person name="Gangu V."/>
            <person name="Roy S.W."/>
            <person name="Irimia M."/>
            <person name="Korzh V."/>
            <person name="Kondrychyn I."/>
            <person name="Lim Z.W."/>
            <person name="Tay B.H."/>
            <person name="Tohari S."/>
            <person name="Kong K.W."/>
            <person name="Ho S."/>
            <person name="Lorente-Galdos B."/>
            <person name="Quilez J."/>
            <person name="Marques-Bonet T."/>
            <person name="Raney B.J."/>
            <person name="Ingham P.W."/>
            <person name="Tay A."/>
            <person name="Hillier L.W."/>
            <person name="Minx P."/>
            <person name="Boehm T."/>
            <person name="Wilson R.K."/>
            <person name="Brenner S."/>
            <person name="Warren W.C."/>
        </authorList>
    </citation>
    <scope>NUCLEOTIDE SEQUENCE [LARGE SCALE GENOMIC DNA]</scope>
</reference>
<organism evidence="3 4">
    <name type="scientific">Callorhinchus milii</name>
    <name type="common">Ghost shark</name>
    <dbReference type="NCBI Taxonomy" id="7868"/>
    <lineage>
        <taxon>Eukaryota</taxon>
        <taxon>Metazoa</taxon>
        <taxon>Chordata</taxon>
        <taxon>Craniata</taxon>
        <taxon>Vertebrata</taxon>
        <taxon>Chondrichthyes</taxon>
        <taxon>Holocephali</taxon>
        <taxon>Chimaeriformes</taxon>
        <taxon>Callorhinchidae</taxon>
        <taxon>Callorhinchus</taxon>
    </lineage>
</organism>
<dbReference type="STRING" id="7868.ENSCMIP00000014755"/>
<dbReference type="Pfam" id="PF03031">
    <property type="entry name" value="NIF"/>
    <property type="match status" value="1"/>
</dbReference>
<dbReference type="InterPro" id="IPR011948">
    <property type="entry name" value="Dullard_phosphatase"/>
</dbReference>
<dbReference type="NCBIfam" id="TIGR02251">
    <property type="entry name" value="HIF-SF_euk"/>
    <property type="match status" value="1"/>
</dbReference>
<reference evidence="4" key="2">
    <citation type="journal article" date="2007" name="PLoS Biol.">
        <title>Survey sequencing and comparative analysis of the elephant shark (Callorhinchus milii) genome.</title>
        <authorList>
            <person name="Venkatesh B."/>
            <person name="Kirkness E.F."/>
            <person name="Loh Y.H."/>
            <person name="Halpern A.L."/>
            <person name="Lee A.P."/>
            <person name="Johnson J."/>
            <person name="Dandona N."/>
            <person name="Viswanathan L.D."/>
            <person name="Tay A."/>
            <person name="Venter J.C."/>
            <person name="Strausberg R.L."/>
            <person name="Brenner S."/>
        </authorList>
    </citation>
    <scope>NUCLEOTIDE SEQUENCE [LARGE SCALE GENOMIC DNA]</scope>
</reference>
<dbReference type="Ensembl" id="ENSCMIT00000015066.1">
    <property type="protein sequence ID" value="ENSCMIP00000014755.1"/>
    <property type="gene ID" value="ENSCMIG00000007256.1"/>
</dbReference>
<dbReference type="InterPro" id="IPR004274">
    <property type="entry name" value="FCP1_dom"/>
</dbReference>
<dbReference type="Proteomes" id="UP000314986">
    <property type="component" value="Unassembled WGS sequence"/>
</dbReference>
<evidence type="ECO:0000259" key="2">
    <source>
        <dbReference type="PROSITE" id="PS50969"/>
    </source>
</evidence>
<protein>
    <submittedName>
        <fullName evidence="3">CTD small phosphatase 1</fullName>
    </submittedName>
</protein>
<proteinExistence type="predicted"/>
<gene>
    <name evidence="3" type="primary">CTDSP1</name>
</gene>
<evidence type="ECO:0000313" key="3">
    <source>
        <dbReference type="Ensembl" id="ENSCMIP00000014755.1"/>
    </source>
</evidence>
<keyword evidence="4" id="KW-1185">Reference proteome</keyword>
<dbReference type="OMA" id="NIAKMFG"/>
<dbReference type="Gene3D" id="3.40.50.1000">
    <property type="entry name" value="HAD superfamily/HAD-like"/>
    <property type="match status" value="1"/>
</dbReference>